<feature type="transmembrane region" description="Helical" evidence="1">
    <location>
        <begin position="184"/>
        <end position="207"/>
    </location>
</feature>
<feature type="transmembrane region" description="Helical" evidence="1">
    <location>
        <begin position="12"/>
        <end position="36"/>
    </location>
</feature>
<dbReference type="InterPro" id="IPR001251">
    <property type="entry name" value="CRAL-TRIO_dom"/>
</dbReference>
<evidence type="ECO:0000313" key="3">
    <source>
        <dbReference type="EMBL" id="CCI43195.1"/>
    </source>
</evidence>
<dbReference type="AlphaFoldDB" id="A0A024G9G0"/>
<dbReference type="CDD" id="cd00170">
    <property type="entry name" value="SEC14"/>
    <property type="match status" value="1"/>
</dbReference>
<feature type="transmembrane region" description="Helical" evidence="1">
    <location>
        <begin position="83"/>
        <end position="105"/>
    </location>
</feature>
<feature type="transmembrane region" description="Helical" evidence="1">
    <location>
        <begin position="727"/>
        <end position="751"/>
    </location>
</feature>
<dbReference type="PANTHER" id="PTHR45657">
    <property type="entry name" value="CRAL-TRIO DOMAIN-CONTAINING PROTEIN YKL091C-RELATED"/>
    <property type="match status" value="1"/>
</dbReference>
<dbReference type="InterPro" id="IPR036865">
    <property type="entry name" value="CRAL-TRIO_dom_sf"/>
</dbReference>
<evidence type="ECO:0000259" key="2">
    <source>
        <dbReference type="PROSITE" id="PS50191"/>
    </source>
</evidence>
<dbReference type="Proteomes" id="UP000053237">
    <property type="component" value="Unassembled WGS sequence"/>
</dbReference>
<dbReference type="InterPro" id="IPR051026">
    <property type="entry name" value="PI/PC_transfer"/>
</dbReference>
<feature type="transmembrane region" description="Helical" evidence="1">
    <location>
        <begin position="661"/>
        <end position="682"/>
    </location>
</feature>
<feature type="transmembrane region" description="Helical" evidence="1">
    <location>
        <begin position="772"/>
        <end position="796"/>
    </location>
</feature>
<proteinExistence type="predicted"/>
<dbReference type="Gene3D" id="3.40.525.10">
    <property type="entry name" value="CRAL-TRIO lipid binding domain"/>
    <property type="match status" value="1"/>
</dbReference>
<evidence type="ECO:0000313" key="4">
    <source>
        <dbReference type="Proteomes" id="UP000053237"/>
    </source>
</evidence>
<organism evidence="3 4">
    <name type="scientific">Albugo candida</name>
    <dbReference type="NCBI Taxonomy" id="65357"/>
    <lineage>
        <taxon>Eukaryota</taxon>
        <taxon>Sar</taxon>
        <taxon>Stramenopiles</taxon>
        <taxon>Oomycota</taxon>
        <taxon>Peronosporomycetes</taxon>
        <taxon>Albuginales</taxon>
        <taxon>Albuginaceae</taxon>
        <taxon>Albugo</taxon>
    </lineage>
</organism>
<dbReference type="PROSITE" id="PS50191">
    <property type="entry name" value="CRAL_TRIO"/>
    <property type="match status" value="1"/>
</dbReference>
<feature type="transmembrane region" description="Helical" evidence="1">
    <location>
        <begin position="694"/>
        <end position="715"/>
    </location>
</feature>
<name>A0A024G9G0_9STRA</name>
<dbReference type="Pfam" id="PF00650">
    <property type="entry name" value="CRAL_TRIO"/>
    <property type="match status" value="1"/>
</dbReference>
<dbReference type="InterPro" id="IPR036259">
    <property type="entry name" value="MFS_trans_sf"/>
</dbReference>
<dbReference type="SUPFAM" id="SSF52087">
    <property type="entry name" value="CRAL/TRIO domain"/>
    <property type="match status" value="1"/>
</dbReference>
<reference evidence="3 4" key="1">
    <citation type="submission" date="2012-05" db="EMBL/GenBank/DDBJ databases">
        <title>Recombination and specialization in a pathogen metapopulation.</title>
        <authorList>
            <person name="Gardiner A."/>
            <person name="Kemen E."/>
            <person name="Schultz-Larsen T."/>
            <person name="MacLean D."/>
            <person name="Van Oosterhout C."/>
            <person name="Jones J.D.G."/>
        </authorList>
    </citation>
    <scope>NUCLEOTIDE SEQUENCE [LARGE SCALE GENOMIC DNA]</scope>
    <source>
        <strain evidence="3 4">Ac Nc2</strain>
    </source>
</reference>
<feature type="domain" description="CRAL-TRIO" evidence="2">
    <location>
        <begin position="295"/>
        <end position="464"/>
    </location>
</feature>
<keyword evidence="1" id="KW-0472">Membrane</keyword>
<dbReference type="PANTHER" id="PTHR45657:SF1">
    <property type="entry name" value="CRAL-TRIO DOMAIN-CONTAINING PROTEIN YKL091C-RELATED"/>
    <property type="match status" value="1"/>
</dbReference>
<feature type="transmembrane region" description="Helical" evidence="1">
    <location>
        <begin position="802"/>
        <end position="821"/>
    </location>
</feature>
<keyword evidence="1" id="KW-0812">Transmembrane</keyword>
<dbReference type="InParanoid" id="A0A024G9G0"/>
<feature type="transmembrane region" description="Helical" evidence="1">
    <location>
        <begin position="142"/>
        <end position="163"/>
    </location>
</feature>
<keyword evidence="1" id="KW-1133">Transmembrane helix</keyword>
<accession>A0A024G9G0</accession>
<dbReference type="OrthoDB" id="1434354at2759"/>
<dbReference type="SMART" id="SM00516">
    <property type="entry name" value="SEC14"/>
    <property type="match status" value="1"/>
</dbReference>
<evidence type="ECO:0000256" key="1">
    <source>
        <dbReference type="SAM" id="Phobius"/>
    </source>
</evidence>
<dbReference type="Gene3D" id="1.20.1250.20">
    <property type="entry name" value="MFS general substrate transporter like domains"/>
    <property type="match status" value="1"/>
</dbReference>
<feature type="transmembrane region" description="Helical" evidence="1">
    <location>
        <begin position="48"/>
        <end position="71"/>
    </location>
</feature>
<comment type="caution">
    <text evidence="3">The sequence shown here is derived from an EMBL/GenBank/DDBJ whole genome shotgun (WGS) entry which is preliminary data.</text>
</comment>
<dbReference type="STRING" id="65357.A0A024G9G0"/>
<protein>
    <recommendedName>
        <fullName evidence="2">CRAL-TRIO domain-containing protein</fullName>
    </recommendedName>
</protein>
<dbReference type="EMBL" id="CAIX01000045">
    <property type="protein sequence ID" value="CCI43195.1"/>
    <property type="molecule type" value="Genomic_DNA"/>
</dbReference>
<gene>
    <name evidence="3" type="ORF">BN9_039790</name>
</gene>
<keyword evidence="4" id="KW-1185">Reference proteome</keyword>
<sequence length="838" mass="93671">MSWCQEYNGRLLFLMGCVVMEHISHTVFFLCSPLIVFHFYPDTLYTLLGMYTAILSFASYIGHLLSSPVWIKYSRITLYSKGIILFGLASIGLGFFGLLLCQSFVQVVFTRIVTGIFTGVIPSALTEIDEICGNRQSHLATISGYVGIFLGALMTYVTVLGGFELTVEHDVLTRSQADKLQMKLYYYPFTLVSMAAWSVVVITMAGLQLNTNHTTAAYIPVASRDDFHFESESVSLEKPKFTNSSLNEANDKANNSNRKTQILEDHTQHAGKNVLGRQNAPESYQESVIWQPNPHFETIRSIIPHYYQGYTKDGHVVLWDCVGQIKSEKLLSSGFSTLDLCAHYRYFIEYALLKLRRNTKHIVYIIDLNGLTLLDTEGWPMEAVPMISKTLQQLFPGILYKLLVINAPVWFNAKVVAQVRLHVAASTLKKMNIITKDLTKQELLKWVGIHALPAKYGGKDTVELGQSDLESDFALFWMQTTGSLEKTKEIIGRHNRLLASEGYLDEQDSDEEAFFDCNEYGLQNIEQECDVVTSEIQHAIAIDVDAGKQSRKGLLSKKPERFMDDVFKRKVEARVSFSSRPFSRPTDFDICRLVSRQNPNAGLILILTGVWFSLQAGFDGVLPLWFIKNQKESLSIQSVSVTFLTKVSSHPSKIDPITSQVLMVTICMALTPLLVGLCRILLGRCLSTGIMTPLAILRLGLMMQIPIMCCFPLLAILDINHVAMTPLLVILIMLGKHLTGAIAQSALSTLLDHSIPADRRLMVYRLTHVISYGAIVLGGSGAPALFAAFAYLGYPFPFDTNALYFALALALSVLVLLSWFIPRRLNFPLLLSVGLNKK</sequence>
<dbReference type="SUPFAM" id="SSF103473">
    <property type="entry name" value="MFS general substrate transporter"/>
    <property type="match status" value="2"/>
</dbReference>